<evidence type="ECO:0000256" key="5">
    <source>
        <dbReference type="ARBA" id="ARBA00022807"/>
    </source>
</evidence>
<dbReference type="InterPro" id="IPR048501">
    <property type="entry name" value="Legum_prodom"/>
</dbReference>
<dbReference type="FunCoup" id="A0A6I9QKL5">
    <property type="interactions" value="671"/>
</dbReference>
<comment type="similarity">
    <text evidence="1">Belongs to the peptidase C13 family.</text>
</comment>
<dbReference type="KEGG" id="egu:105037223"/>
<keyword evidence="4" id="KW-0378">Hydrolase</keyword>
<keyword evidence="11" id="KW-1185">Reference proteome</keyword>
<dbReference type="GO" id="GO:0051603">
    <property type="term" value="P:proteolysis involved in protein catabolic process"/>
    <property type="evidence" value="ECO:0007669"/>
    <property type="project" value="InterPro"/>
</dbReference>
<feature type="active site" evidence="8">
    <location>
        <position position="173"/>
    </location>
</feature>
<dbReference type="FunFam" id="1.10.132.130:FF:000001">
    <property type="entry name" value="Vacuolar-processing enzyme beta-isozyme"/>
    <property type="match status" value="1"/>
</dbReference>
<dbReference type="AlphaFoldDB" id="A0A6I9QKL5"/>
<dbReference type="GO" id="GO:0004197">
    <property type="term" value="F:cysteine-type endopeptidase activity"/>
    <property type="evidence" value="ECO:0007669"/>
    <property type="project" value="InterPro"/>
</dbReference>
<evidence type="ECO:0000256" key="6">
    <source>
        <dbReference type="ARBA" id="ARBA00023157"/>
    </source>
</evidence>
<dbReference type="CDD" id="cd21115">
    <property type="entry name" value="legumain_C"/>
    <property type="match status" value="1"/>
</dbReference>
<dbReference type="InterPro" id="IPR001096">
    <property type="entry name" value="Peptidase_C13"/>
</dbReference>
<dbReference type="GO" id="GO:0006624">
    <property type="term" value="P:vacuolar protein processing"/>
    <property type="evidence" value="ECO:0007669"/>
    <property type="project" value="TreeGrafter"/>
</dbReference>
<evidence type="ECO:0000256" key="7">
    <source>
        <dbReference type="ARBA" id="ARBA00023180"/>
    </source>
</evidence>
<evidence type="ECO:0000256" key="1">
    <source>
        <dbReference type="ARBA" id="ARBA00009941"/>
    </source>
</evidence>
<keyword evidence="7" id="KW-0325">Glycoprotein</keyword>
<feature type="domain" description="Legumain prodomain" evidence="10">
    <location>
        <begin position="378"/>
        <end position="474"/>
    </location>
</feature>
<sequence>MGRPAATAAAGAFLLLLLLLLPFLLAESRSFFPIRLPSDREDHEFNGDDDTVGTRWAVLIAGSSGYGNYRHQADVCHAYQIMKKGGLKDENIIVFMYDDIAYNEENPRRGIIINHPQGEDVYAGVPKDYVGEDVNVNNFFAVLLGNKTALTGGSGKVVDSGPDDHIFIFYSDHGGPGVLGMPTYPYLYADDLIAVLKKKHAAGTYKSMVFYLEACESGSIFEGLLPADINIYATTASNAVESSWGTYCPGEYPSPPPEYYTCLGDLYSVAWMEDSDIHNLRTETLKQQYQLVKARAAVHNTYSFGSHVMQYGDLDLNAEQLFLYIGSNPANDNATFIDDNALPSFSRAVNQRDADLLYFWHKYRESPEGSSKKLEAQKQLLEVMSHRLHVDNSMELIGKLLFGSEEGPKVLSTVRPTGQPLVDDWDCLKSLVRTFETHCGSLAQYGMKHMRSLANICNAGIKKETMAEVSAQACFRVPSNPWSSLHGGFSA</sequence>
<dbReference type="PANTHER" id="PTHR12000">
    <property type="entry name" value="HEMOGLOBINASE FAMILY MEMBER"/>
    <property type="match status" value="1"/>
</dbReference>
<dbReference type="RefSeq" id="XP_010911246.1">
    <property type="nucleotide sequence ID" value="XM_010912944.3"/>
</dbReference>
<dbReference type="Pfam" id="PF20985">
    <property type="entry name" value="Legum_prodom"/>
    <property type="match status" value="1"/>
</dbReference>
<accession>A0A6I9QKL5</accession>
<gene>
    <name evidence="12" type="primary">LOC105037223</name>
</gene>
<feature type="signal peptide" evidence="9">
    <location>
        <begin position="1"/>
        <end position="26"/>
    </location>
</feature>
<dbReference type="Pfam" id="PF01650">
    <property type="entry name" value="Peptidase_C13"/>
    <property type="match status" value="1"/>
</dbReference>
<dbReference type="Proteomes" id="UP000504607">
    <property type="component" value="Chromosome 1"/>
</dbReference>
<evidence type="ECO:0000256" key="8">
    <source>
        <dbReference type="PIRSR" id="PIRSR019663-1"/>
    </source>
</evidence>
<dbReference type="FunFam" id="3.40.50.1460:FF:000005">
    <property type="entry name" value="Vacuolar-processing enzyme beta-isozyme"/>
    <property type="match status" value="1"/>
</dbReference>
<protein>
    <submittedName>
        <fullName evidence="12">Vacuolar-processing enzyme</fullName>
    </submittedName>
</protein>
<dbReference type="Gene3D" id="3.40.50.1460">
    <property type="match status" value="1"/>
</dbReference>
<dbReference type="InterPro" id="IPR043577">
    <property type="entry name" value="AE"/>
</dbReference>
<dbReference type="PANTHER" id="PTHR12000:SF50">
    <property type="entry name" value="VACUOLAR-PROCESSING ENZYME GAMMA-ISOZYME"/>
    <property type="match status" value="1"/>
</dbReference>
<proteinExistence type="inferred from homology"/>
<dbReference type="OrthoDB" id="192611at2759"/>
<evidence type="ECO:0000256" key="2">
    <source>
        <dbReference type="ARBA" id="ARBA00022670"/>
    </source>
</evidence>
<evidence type="ECO:0000256" key="9">
    <source>
        <dbReference type="SAM" id="SignalP"/>
    </source>
</evidence>
<keyword evidence="6" id="KW-1015">Disulfide bond</keyword>
<evidence type="ECO:0000256" key="4">
    <source>
        <dbReference type="ARBA" id="ARBA00022801"/>
    </source>
</evidence>
<reference evidence="12" key="1">
    <citation type="submission" date="2025-08" db="UniProtKB">
        <authorList>
            <consortium name="RefSeq"/>
        </authorList>
    </citation>
    <scope>IDENTIFICATION</scope>
</reference>
<evidence type="ECO:0000256" key="3">
    <source>
        <dbReference type="ARBA" id="ARBA00022729"/>
    </source>
</evidence>
<feature type="active site" description="Nucleophile" evidence="8">
    <location>
        <position position="215"/>
    </location>
</feature>
<organism evidence="11 12">
    <name type="scientific">Elaeis guineensis var. tenera</name>
    <name type="common">Oil palm</name>
    <dbReference type="NCBI Taxonomy" id="51953"/>
    <lineage>
        <taxon>Eukaryota</taxon>
        <taxon>Viridiplantae</taxon>
        <taxon>Streptophyta</taxon>
        <taxon>Embryophyta</taxon>
        <taxon>Tracheophyta</taxon>
        <taxon>Spermatophyta</taxon>
        <taxon>Magnoliopsida</taxon>
        <taxon>Liliopsida</taxon>
        <taxon>Arecaceae</taxon>
        <taxon>Arecoideae</taxon>
        <taxon>Cocoseae</taxon>
        <taxon>Elaeidinae</taxon>
        <taxon>Elaeis</taxon>
    </lineage>
</organism>
<name>A0A6I9QKL5_ELAGV</name>
<dbReference type="GeneID" id="105037223"/>
<evidence type="ECO:0000259" key="10">
    <source>
        <dbReference type="Pfam" id="PF20985"/>
    </source>
</evidence>
<dbReference type="InterPro" id="IPR046427">
    <property type="entry name" value="Legumain_prodom_sf"/>
</dbReference>
<feature type="chain" id="PRO_5026707048" evidence="9">
    <location>
        <begin position="27"/>
        <end position="491"/>
    </location>
</feature>
<dbReference type="Gene3D" id="1.10.132.130">
    <property type="match status" value="1"/>
</dbReference>
<evidence type="ECO:0000313" key="11">
    <source>
        <dbReference type="Proteomes" id="UP000504607"/>
    </source>
</evidence>
<keyword evidence="5" id="KW-0788">Thiol protease</keyword>
<dbReference type="PIRSF" id="PIRSF500139">
    <property type="entry name" value="AE"/>
    <property type="match status" value="1"/>
</dbReference>
<dbReference type="InParanoid" id="A0A6I9QKL5"/>
<keyword evidence="2" id="KW-0645">Protease</keyword>
<dbReference type="PIRSF" id="PIRSF019663">
    <property type="entry name" value="Legumain"/>
    <property type="match status" value="1"/>
</dbReference>
<evidence type="ECO:0000313" key="12">
    <source>
        <dbReference type="RefSeq" id="XP_010911246.1"/>
    </source>
</evidence>
<dbReference type="PRINTS" id="PR00776">
    <property type="entry name" value="HEMOGLOBNASE"/>
</dbReference>
<keyword evidence="3 9" id="KW-0732">Signal</keyword>
<dbReference type="GO" id="GO:0005773">
    <property type="term" value="C:vacuole"/>
    <property type="evidence" value="ECO:0007669"/>
    <property type="project" value="GOC"/>
</dbReference>